<sequence>MNKQIIAAALALPLALSSAFAQEAQGPSVKISGFGTGALTWTNTDQAEFSRPNQASGVKKSPRTGVDSNLGLQADIGVNSWLSFTAQGLVRRDAEEEYGAELGWAFAKAKINDQFSVRVGRIGLPAFMISDYRNVGYANNFLRPPVEMYSQVPFNSLDGIDATWQHSFGDTTLTGQLAFGGAEAPITGDLTARGKKMSAVNVVAEHGPFTARLGRVDATVSIYGNGPSNVRLGTLLTGLRTFGTALRAPQLTEMANQLAADEKKASFTSVGLGMDWNDIVVQTEFAKRKVDAYVNDTSSWYVMGGYRIGKFLPYVIQSKVKIDGTVANVVPATCPVASPAVCGQLAALRAGANALPYTGVGQGESSTTSIGMRWDFYRSLALKAQIDRVKPAVGSGLLLNAAPGFNKDVTVGAVAIDFVF</sequence>
<accession>A0ABW0MFB3</accession>
<comment type="caution">
    <text evidence="2">The sequence shown here is derived from an EMBL/GenBank/DDBJ whole genome shotgun (WGS) entry which is preliminary data.</text>
</comment>
<dbReference type="RefSeq" id="WP_379751299.1">
    <property type="nucleotide sequence ID" value="NZ_JBHSMR010000001.1"/>
</dbReference>
<evidence type="ECO:0000256" key="1">
    <source>
        <dbReference type="SAM" id="SignalP"/>
    </source>
</evidence>
<name>A0ABW0MFB3_9BURK</name>
<reference evidence="3" key="1">
    <citation type="journal article" date="2019" name="Int. J. Syst. Evol. Microbiol.">
        <title>The Global Catalogue of Microorganisms (GCM) 10K type strain sequencing project: providing services to taxonomists for standard genome sequencing and annotation.</title>
        <authorList>
            <consortium name="The Broad Institute Genomics Platform"/>
            <consortium name="The Broad Institute Genome Sequencing Center for Infectious Disease"/>
            <person name="Wu L."/>
            <person name="Ma J."/>
        </authorList>
    </citation>
    <scope>NUCLEOTIDE SEQUENCE [LARGE SCALE GENOMIC DNA]</scope>
    <source>
        <strain evidence="3">CCUG 43111</strain>
    </source>
</reference>
<organism evidence="2 3">
    <name type="scientific">Massilia suwonensis</name>
    <dbReference type="NCBI Taxonomy" id="648895"/>
    <lineage>
        <taxon>Bacteria</taxon>
        <taxon>Pseudomonadati</taxon>
        <taxon>Pseudomonadota</taxon>
        <taxon>Betaproteobacteria</taxon>
        <taxon>Burkholderiales</taxon>
        <taxon>Oxalobacteraceae</taxon>
        <taxon>Telluria group</taxon>
        <taxon>Massilia</taxon>
    </lineage>
</organism>
<feature type="chain" id="PRO_5046635353" description="Porin" evidence="1">
    <location>
        <begin position="22"/>
        <end position="420"/>
    </location>
</feature>
<evidence type="ECO:0000313" key="3">
    <source>
        <dbReference type="Proteomes" id="UP001596101"/>
    </source>
</evidence>
<gene>
    <name evidence="2" type="ORF">ACFPQ5_01740</name>
</gene>
<keyword evidence="3" id="KW-1185">Reference proteome</keyword>
<dbReference type="Proteomes" id="UP001596101">
    <property type="component" value="Unassembled WGS sequence"/>
</dbReference>
<keyword evidence="1" id="KW-0732">Signal</keyword>
<feature type="signal peptide" evidence="1">
    <location>
        <begin position="1"/>
        <end position="21"/>
    </location>
</feature>
<dbReference type="SUPFAM" id="SSF56935">
    <property type="entry name" value="Porins"/>
    <property type="match status" value="1"/>
</dbReference>
<evidence type="ECO:0008006" key="4">
    <source>
        <dbReference type="Google" id="ProtNLM"/>
    </source>
</evidence>
<protein>
    <recommendedName>
        <fullName evidence="4">Porin</fullName>
    </recommendedName>
</protein>
<dbReference type="InterPro" id="IPR023614">
    <property type="entry name" value="Porin_dom_sf"/>
</dbReference>
<proteinExistence type="predicted"/>
<dbReference type="EMBL" id="JBHSMR010000001">
    <property type="protein sequence ID" value="MFC5476895.1"/>
    <property type="molecule type" value="Genomic_DNA"/>
</dbReference>
<evidence type="ECO:0000313" key="2">
    <source>
        <dbReference type="EMBL" id="MFC5476895.1"/>
    </source>
</evidence>
<dbReference type="Gene3D" id="2.40.160.10">
    <property type="entry name" value="Porin"/>
    <property type="match status" value="1"/>
</dbReference>